<gene>
    <name evidence="1" type="ORF">GOQ30_00085</name>
</gene>
<reference evidence="2" key="1">
    <citation type="submission" date="2019-05" db="EMBL/GenBank/DDBJ databases">
        <title>Flavobacterium profundi sp. nov., isolated from a deep-sea seamount.</title>
        <authorList>
            <person name="Zhang D.-C."/>
        </authorList>
    </citation>
    <scope>NUCLEOTIDE SEQUENCE [LARGE SCALE GENOMIC DNA]</scope>
    <source>
        <strain evidence="2">TP390</strain>
    </source>
</reference>
<keyword evidence="2" id="KW-1185">Reference proteome</keyword>
<protein>
    <recommendedName>
        <fullName evidence="3">Outer membrane protein beta-barrel domain-containing protein</fullName>
    </recommendedName>
</protein>
<proteinExistence type="predicted"/>
<dbReference type="AlphaFoldDB" id="A0A6I4IDB8"/>
<dbReference type="RefSeq" id="WP_140995980.1">
    <property type="nucleotide sequence ID" value="NZ_VDCZ01000001.1"/>
</dbReference>
<sequence>MLLLISKIKIIILLFVVVSQSLYCQDTTRTNPILFTELVFGGGGSFGEYGGFLYGGTANYQFENNLFTIRYIENPEFKFNATLLAPTVQFPYVASKMGNTEIAILYGKRIIRDFVSYSFSAGLAHNNFQSKYRDENNQIYKYNKVHYGFSYEINIKWFNSKKERYRIYMLVPVGKPTSFGRSIGFKLLGNISNHSYLGFAVTYGFGYHKNYN</sequence>
<name>A0A6I4IDB8_9FLAO</name>
<comment type="caution">
    <text evidence="1">The sequence shown here is derived from an EMBL/GenBank/DDBJ whole genome shotgun (WGS) entry which is preliminary data.</text>
</comment>
<evidence type="ECO:0008006" key="3">
    <source>
        <dbReference type="Google" id="ProtNLM"/>
    </source>
</evidence>
<dbReference type="OrthoDB" id="796858at2"/>
<accession>A0A6I4IDB8</accession>
<evidence type="ECO:0000313" key="2">
    <source>
        <dbReference type="Proteomes" id="UP000431264"/>
    </source>
</evidence>
<evidence type="ECO:0000313" key="1">
    <source>
        <dbReference type="EMBL" id="MVO07555.1"/>
    </source>
</evidence>
<dbReference type="Proteomes" id="UP000431264">
    <property type="component" value="Unassembled WGS sequence"/>
</dbReference>
<organism evidence="1 2">
    <name type="scientific">Flavobacterium profundi</name>
    <dbReference type="NCBI Taxonomy" id="1774945"/>
    <lineage>
        <taxon>Bacteria</taxon>
        <taxon>Pseudomonadati</taxon>
        <taxon>Bacteroidota</taxon>
        <taxon>Flavobacteriia</taxon>
        <taxon>Flavobacteriales</taxon>
        <taxon>Flavobacteriaceae</taxon>
        <taxon>Flavobacterium</taxon>
    </lineage>
</organism>
<dbReference type="EMBL" id="WQLW01000001">
    <property type="protein sequence ID" value="MVO07555.1"/>
    <property type="molecule type" value="Genomic_DNA"/>
</dbReference>